<dbReference type="Proteomes" id="UP000001502">
    <property type="component" value="Chromosome"/>
</dbReference>
<dbReference type="PANTHER" id="PTHR43054:SF1">
    <property type="entry name" value="SCYLLO-INOSITOL 2-DEHYDROGENASE (NADP(+)) IOLU"/>
    <property type="match status" value="1"/>
</dbReference>
<evidence type="ECO:0000313" key="3">
    <source>
        <dbReference type="EMBL" id="AEH55316.1"/>
    </source>
</evidence>
<evidence type="ECO:0000259" key="2">
    <source>
        <dbReference type="Pfam" id="PF22725"/>
    </source>
</evidence>
<dbReference type="InterPro" id="IPR036291">
    <property type="entry name" value="NAD(P)-bd_dom_sf"/>
</dbReference>
<dbReference type="Pfam" id="PF01408">
    <property type="entry name" value="GFO_IDH_MocA"/>
    <property type="match status" value="1"/>
</dbReference>
<dbReference type="InterPro" id="IPR055170">
    <property type="entry name" value="GFO_IDH_MocA-like_dom"/>
</dbReference>
<dbReference type="Pfam" id="PF22725">
    <property type="entry name" value="GFO_IDH_MocA_C3"/>
    <property type="match status" value="1"/>
</dbReference>
<dbReference type="Gene3D" id="3.30.360.10">
    <property type="entry name" value="Dihydrodipicolinate Reductase, domain 2"/>
    <property type="match status" value="1"/>
</dbReference>
<dbReference type="KEGG" id="scp:HMPREF0833_10285"/>
<protein>
    <submittedName>
        <fullName evidence="3">Oxidoreductase, NAD-binding domain protein</fullName>
    </submittedName>
</protein>
<evidence type="ECO:0000313" key="4">
    <source>
        <dbReference type="Proteomes" id="UP000001502"/>
    </source>
</evidence>
<dbReference type="PANTHER" id="PTHR43054">
    <property type="match status" value="1"/>
</dbReference>
<dbReference type="AlphaFoldDB" id="F8DFZ6"/>
<dbReference type="HOGENOM" id="CLU_023194_7_0_9"/>
<dbReference type="SUPFAM" id="SSF55347">
    <property type="entry name" value="Glyceraldehyde-3-phosphate dehydrogenase-like, C-terminal domain"/>
    <property type="match status" value="1"/>
</dbReference>
<dbReference type="EMBL" id="CP002843">
    <property type="protein sequence ID" value="AEH55316.1"/>
    <property type="molecule type" value="Genomic_DNA"/>
</dbReference>
<name>F8DFZ6_STREP</name>
<gene>
    <name evidence="3" type="ordered locus">HMPREF0833_10285</name>
</gene>
<dbReference type="SUPFAM" id="SSF51735">
    <property type="entry name" value="NAD(P)-binding Rossmann-fold domains"/>
    <property type="match status" value="1"/>
</dbReference>
<dbReference type="GeneID" id="10834780"/>
<feature type="domain" description="GFO/IDH/MocA-like oxidoreductase" evidence="2">
    <location>
        <begin position="165"/>
        <end position="245"/>
    </location>
</feature>
<dbReference type="GO" id="GO:0000166">
    <property type="term" value="F:nucleotide binding"/>
    <property type="evidence" value="ECO:0007669"/>
    <property type="project" value="InterPro"/>
</dbReference>
<accession>F8DFZ6</accession>
<dbReference type="RefSeq" id="WP_013903380.1">
    <property type="nucleotide sequence ID" value="NC_015678.1"/>
</dbReference>
<dbReference type="Gene3D" id="3.40.50.720">
    <property type="entry name" value="NAD(P)-binding Rossmann-like Domain"/>
    <property type="match status" value="1"/>
</dbReference>
<evidence type="ECO:0000259" key="1">
    <source>
        <dbReference type="Pfam" id="PF01408"/>
    </source>
</evidence>
<organism evidence="3 4">
    <name type="scientific">Streptococcus parasanguinis (strain ATCC 15912 / DSM 6778 / CIP 104372 / LMG 14537)</name>
    <dbReference type="NCBI Taxonomy" id="760570"/>
    <lineage>
        <taxon>Bacteria</taxon>
        <taxon>Bacillati</taxon>
        <taxon>Bacillota</taxon>
        <taxon>Bacilli</taxon>
        <taxon>Lactobacillales</taxon>
        <taxon>Streptococcaceae</taxon>
        <taxon>Streptococcus</taxon>
    </lineage>
</organism>
<proteinExistence type="predicted"/>
<sequence length="328" mass="36508">MLKLGIIGTSWISHEFITAAHQTGHYHLQAVYSRKIKTAQEFCEPYGAISCYTDVIDFLDSELDVVYIASPNSLHFAQAKLAILAKKHVIIEKPAVTKPSEWKELVKLANEYQVYLFEAARNYQEAAFQVVKDFLSNQEILGANFTFAKYSSKLPALLAGEMPNIFSDVYAGGALMDLGVYCLYLAIGFFGEPISSHYTAQQLPNSVDLYGQGVLIYPDFQVAIQAGKNITSHLPAEIYTKTGTLTLNAVAAINQARFISHSGEVIDLPIQPCPHQMQEEAEAFAFALAIAHQNPAAYLEWLQTAEQVHETLYQMRQSAGIQFKDEKE</sequence>
<feature type="domain" description="Gfo/Idh/MocA-like oxidoreductase N-terminal" evidence="1">
    <location>
        <begin position="3"/>
        <end position="117"/>
    </location>
</feature>
<reference evidence="4" key="1">
    <citation type="submission" date="2011-06" db="EMBL/GenBank/DDBJ databases">
        <title>Complete sequence of Streptococcus parasanguinis strain ATCC 15912.</title>
        <authorList>
            <person name="Muzny D."/>
            <person name="Qin X."/>
            <person name="Buhay C."/>
            <person name="Dugan-Rocha S."/>
            <person name="Ding Y."/>
            <person name="Chen G."/>
            <person name="Hawes A."/>
            <person name="Holder M."/>
            <person name="Jhangiani S."/>
            <person name="Johnson A."/>
            <person name="Khan Z."/>
            <person name="Li Z."/>
            <person name="Liu W."/>
            <person name="Liu X."/>
            <person name="Perez L."/>
            <person name="Shen H."/>
            <person name="Wang Q."/>
            <person name="Watt J."/>
            <person name="Xi L."/>
            <person name="Xin Y."/>
            <person name="Zhou J."/>
            <person name="Deng J."/>
            <person name="Jiang H."/>
            <person name="Liu Y."/>
            <person name="Qu J."/>
            <person name="Song X.-Z."/>
            <person name="Zhang L."/>
            <person name="Villasana D."/>
            <person name="Johnson A."/>
            <person name="Liu J."/>
            <person name="Liyanage D."/>
            <person name="Lorensuhewa L."/>
            <person name="Robinson T."/>
            <person name="Song A."/>
            <person name="Song B.-B."/>
            <person name="Dinh H."/>
            <person name="Thornton R."/>
            <person name="Coyle M."/>
            <person name="Francisco L."/>
            <person name="Jackson L."/>
            <person name="Javaid M."/>
            <person name="Korchina V."/>
            <person name="Kovar C."/>
            <person name="Mata R."/>
            <person name="Mathew T."/>
            <person name="Ngo R."/>
            <person name="Nguyen L."/>
            <person name="Nguyen N."/>
            <person name="Okwuonu G."/>
            <person name="Ongeri F."/>
            <person name="Pham C."/>
            <person name="Simmons D."/>
            <person name="Wilczek-Boney K."/>
            <person name="Hale W."/>
            <person name="Jakkamsetti A."/>
            <person name="Pham P."/>
            <person name="Ruth R."/>
            <person name="San Lucas F."/>
            <person name="Warren J."/>
            <person name="Zhang J."/>
            <person name="Zhao Z."/>
            <person name="Zhou C."/>
            <person name="Zhu D."/>
            <person name="Lee S."/>
            <person name="Bess C."/>
            <person name="Blankenburg K."/>
            <person name="Forbes L."/>
            <person name="Fu Q."/>
            <person name="Gubbala S."/>
            <person name="Hirani K."/>
            <person name="Jayaseelan J.C."/>
            <person name="Lara F."/>
            <person name="Munidasa M."/>
            <person name="Palculict T."/>
            <person name="Patil S."/>
            <person name="Pu L.-L."/>
            <person name="Saada N."/>
            <person name="Tang L."/>
            <person name="Weissenberger G."/>
            <person name="Zhu Y."/>
            <person name="Hemphill L."/>
            <person name="Shang Y."/>
            <person name="Youmans B."/>
            <person name="Ayvaz T."/>
            <person name="Ross M."/>
            <person name="Santibanez J."/>
            <person name="Aqrawi P."/>
            <person name="Gross S."/>
            <person name="Joshi V."/>
            <person name="Fowler G."/>
            <person name="Nazareth L."/>
            <person name="Reid J."/>
            <person name="Worley K."/>
            <person name="Petrosino J."/>
            <person name="Highlander S."/>
            <person name="Gibbs R."/>
        </authorList>
    </citation>
    <scope>NUCLEOTIDE SEQUENCE [LARGE SCALE GENOMIC DNA]</scope>
    <source>
        <strain evidence="4">ATCC 15912 / DSM 6778 / CIP 104372 / LMG 14537</strain>
    </source>
</reference>
<dbReference type="InterPro" id="IPR000683">
    <property type="entry name" value="Gfo/Idh/MocA-like_OxRdtase_N"/>
</dbReference>